<comment type="function">
    <text evidence="9">Catalyzes the first step in the biosynthesis of ornithine lipids, which are phosphorus-free membrane lipids. Catalyzes the 3-hydroxyacyl-acyl carrier protein-dependent acylation of ornithine to form lyso-ornithine lipid (LOL).</text>
</comment>
<evidence type="ECO:0000256" key="2">
    <source>
        <dbReference type="ARBA" id="ARBA00022516"/>
    </source>
</evidence>
<evidence type="ECO:0000256" key="4">
    <source>
        <dbReference type="ARBA" id="ARBA00023098"/>
    </source>
</evidence>
<dbReference type="EMBL" id="JACIJM010000004">
    <property type="protein sequence ID" value="MBB5721981.1"/>
    <property type="molecule type" value="Genomic_DNA"/>
</dbReference>
<comment type="pathway">
    <text evidence="1">Lipid metabolism.</text>
</comment>
<protein>
    <recommendedName>
        <fullName evidence="8">L-ornithine N(alpha)-acyltransferase</fullName>
        <ecNumber evidence="7">2.3.2.30</ecNumber>
    </recommendedName>
</protein>
<dbReference type="RefSeq" id="WP_246414585.1">
    <property type="nucleotide sequence ID" value="NZ_JACIJM010000004.1"/>
</dbReference>
<accession>A0A7W9BKE7</accession>
<dbReference type="EC" id="2.3.2.30" evidence="7"/>
<dbReference type="InterPro" id="IPR052351">
    <property type="entry name" value="Ornithine_N-alpha-AT"/>
</dbReference>
<dbReference type="InterPro" id="IPR016181">
    <property type="entry name" value="Acyl_CoA_acyltransferase"/>
</dbReference>
<evidence type="ECO:0000256" key="5">
    <source>
        <dbReference type="ARBA" id="ARBA00023315"/>
    </source>
</evidence>
<comment type="catalytic activity">
    <reaction evidence="10">
        <text>a (3R)-hydroxyacyl-[ACP] + L-ornithine = a lyso-ornithine lipid + holo-[ACP] + H(+)</text>
        <dbReference type="Rhea" id="RHEA:20633"/>
        <dbReference type="Rhea" id="RHEA-COMP:9685"/>
        <dbReference type="Rhea" id="RHEA-COMP:9945"/>
        <dbReference type="ChEBI" id="CHEBI:15378"/>
        <dbReference type="ChEBI" id="CHEBI:46911"/>
        <dbReference type="ChEBI" id="CHEBI:64479"/>
        <dbReference type="ChEBI" id="CHEBI:78827"/>
        <dbReference type="ChEBI" id="CHEBI:138482"/>
        <dbReference type="EC" id="2.3.2.30"/>
    </reaction>
    <physiologicalReaction direction="left-to-right" evidence="10">
        <dbReference type="Rhea" id="RHEA:20634"/>
    </physiologicalReaction>
</comment>
<evidence type="ECO:0000313" key="11">
    <source>
        <dbReference type="EMBL" id="MBB5721981.1"/>
    </source>
</evidence>
<dbReference type="Pfam" id="PF13444">
    <property type="entry name" value="Acetyltransf_5"/>
    <property type="match status" value="1"/>
</dbReference>
<keyword evidence="3" id="KW-0808">Transferase</keyword>
<comment type="caution">
    <text evidence="11">The sequence shown here is derived from an EMBL/GenBank/DDBJ whole genome shotgun (WGS) entry which is preliminary data.</text>
</comment>
<comment type="similarity">
    <text evidence="6">Belongs to the acetyltransferase family. OlsB subfamily.</text>
</comment>
<evidence type="ECO:0000313" key="12">
    <source>
        <dbReference type="Proteomes" id="UP000535415"/>
    </source>
</evidence>
<evidence type="ECO:0000256" key="3">
    <source>
        <dbReference type="ARBA" id="ARBA00022679"/>
    </source>
</evidence>
<evidence type="ECO:0000256" key="9">
    <source>
        <dbReference type="ARBA" id="ARBA00045724"/>
    </source>
</evidence>
<keyword evidence="5" id="KW-0012">Acyltransferase</keyword>
<organism evidence="11 12">
    <name type="scientific">Yoonia ponticola</name>
    <dbReference type="NCBI Taxonomy" id="1524255"/>
    <lineage>
        <taxon>Bacteria</taxon>
        <taxon>Pseudomonadati</taxon>
        <taxon>Pseudomonadota</taxon>
        <taxon>Alphaproteobacteria</taxon>
        <taxon>Rhodobacterales</taxon>
        <taxon>Paracoccaceae</taxon>
        <taxon>Yoonia</taxon>
    </lineage>
</organism>
<proteinExistence type="inferred from homology"/>
<keyword evidence="12" id="KW-1185">Reference proteome</keyword>
<dbReference type="Proteomes" id="UP000535415">
    <property type="component" value="Unassembled WGS sequence"/>
</dbReference>
<gene>
    <name evidence="11" type="ORF">FHS72_001605</name>
</gene>
<dbReference type="Gene3D" id="3.40.630.30">
    <property type="match status" value="1"/>
</dbReference>
<dbReference type="AlphaFoldDB" id="A0A7W9BKE7"/>
<name>A0A7W9BKE7_9RHOB</name>
<dbReference type="PANTHER" id="PTHR37323:SF1">
    <property type="entry name" value="L-ORNITHINE N(ALPHA)-ACYLTRANSFERASE"/>
    <property type="match status" value="1"/>
</dbReference>
<sequence>MPPRQTDHMNSGFQKGRYFARFAQDAADIAACQALRHQCFFGTAGLDADQFDAAWTHMMIEDGAGGPLVCTFRMRQSAAADIGAGYAGQFYDLTRLSHTVGPHIEIGRFCTDPATPDPHILRVAWGALTRHVDACDAKVLFGCTSLTGTDPAPYRKIINALHARHQGPAALMPRPLADEIIALDAVQPDAEPRPMPPLLRTYLAMGGWVSDHAVVDRVMQTLHVLTVVEIAKIPAARAKALRALV</sequence>
<keyword evidence="4" id="KW-0443">Lipid metabolism</keyword>
<evidence type="ECO:0000256" key="1">
    <source>
        <dbReference type="ARBA" id="ARBA00005189"/>
    </source>
</evidence>
<evidence type="ECO:0000256" key="7">
    <source>
        <dbReference type="ARBA" id="ARBA00039058"/>
    </source>
</evidence>
<evidence type="ECO:0000256" key="10">
    <source>
        <dbReference type="ARBA" id="ARBA00047785"/>
    </source>
</evidence>
<evidence type="ECO:0000256" key="6">
    <source>
        <dbReference type="ARBA" id="ARBA00038095"/>
    </source>
</evidence>
<dbReference type="GO" id="GO:0006629">
    <property type="term" value="P:lipid metabolic process"/>
    <property type="evidence" value="ECO:0007669"/>
    <property type="project" value="UniProtKB-KW"/>
</dbReference>
<dbReference type="PANTHER" id="PTHR37323">
    <property type="entry name" value="GCN5-RELATED N-ACETYLTRANSFERASE"/>
    <property type="match status" value="1"/>
</dbReference>
<evidence type="ECO:0000256" key="8">
    <source>
        <dbReference type="ARBA" id="ARBA00039866"/>
    </source>
</evidence>
<dbReference type="SUPFAM" id="SSF55729">
    <property type="entry name" value="Acyl-CoA N-acyltransferases (Nat)"/>
    <property type="match status" value="1"/>
</dbReference>
<keyword evidence="2" id="KW-0444">Lipid biosynthesis</keyword>
<dbReference type="GO" id="GO:0043810">
    <property type="term" value="F:ornithine-acyl [acyl carrier protein] N-acyltransferase activity"/>
    <property type="evidence" value="ECO:0007669"/>
    <property type="project" value="UniProtKB-EC"/>
</dbReference>
<reference evidence="11 12" key="1">
    <citation type="submission" date="2020-08" db="EMBL/GenBank/DDBJ databases">
        <title>Genomic Encyclopedia of Type Strains, Phase IV (KMG-IV): sequencing the most valuable type-strain genomes for metagenomic binning, comparative biology and taxonomic classification.</title>
        <authorList>
            <person name="Goeker M."/>
        </authorList>
    </citation>
    <scope>NUCLEOTIDE SEQUENCE [LARGE SCALE GENOMIC DNA]</scope>
    <source>
        <strain evidence="11 12">DSM 101064</strain>
    </source>
</reference>